<evidence type="ECO:0000256" key="2">
    <source>
        <dbReference type="ARBA" id="ARBA00009539"/>
    </source>
</evidence>
<dbReference type="EMBL" id="LT629710">
    <property type="protein sequence ID" value="SDP34886.1"/>
    <property type="molecule type" value="Genomic_DNA"/>
</dbReference>
<keyword evidence="5" id="KW-0554">One-carbon metabolism</keyword>
<dbReference type="SUPFAM" id="SSF53597">
    <property type="entry name" value="Dihydrofolate reductase-like"/>
    <property type="match status" value="1"/>
</dbReference>
<dbReference type="FunFam" id="3.40.430.10:FF:000001">
    <property type="entry name" value="Dihydrofolate reductase"/>
    <property type="match status" value="1"/>
</dbReference>
<dbReference type="GO" id="GO:0046654">
    <property type="term" value="P:tetrahydrofolate biosynthetic process"/>
    <property type="evidence" value="ECO:0007669"/>
    <property type="project" value="InterPro"/>
</dbReference>
<comment type="pathway">
    <text evidence="1">Cofactor biosynthesis; tetrahydrofolate biosynthesis; 5,6,7,8-tetrahydrofolate from 7,8-dihydrofolate: step 1/1.</text>
</comment>
<dbReference type="InterPro" id="IPR001796">
    <property type="entry name" value="DHFR_dom"/>
</dbReference>
<name>A0A1H0S0U5_9ACTN</name>
<keyword evidence="7" id="KW-0560">Oxidoreductase</keyword>
<proteinExistence type="inferred from homology"/>
<evidence type="ECO:0000256" key="7">
    <source>
        <dbReference type="ARBA" id="ARBA00023002"/>
    </source>
</evidence>
<evidence type="ECO:0000256" key="1">
    <source>
        <dbReference type="ARBA" id="ARBA00004903"/>
    </source>
</evidence>
<dbReference type="Proteomes" id="UP000198741">
    <property type="component" value="Chromosome I"/>
</dbReference>
<dbReference type="GO" id="GO:0004146">
    <property type="term" value="F:dihydrofolate reductase activity"/>
    <property type="evidence" value="ECO:0007669"/>
    <property type="project" value="UniProtKB-EC"/>
</dbReference>
<evidence type="ECO:0000256" key="5">
    <source>
        <dbReference type="ARBA" id="ARBA00022563"/>
    </source>
</evidence>
<sequence length="284" mass="30717">MSITLIASVAENGVIGDGGDLAWRNSEDLRRFKNLTTGHPIIMGRKTFDSIGRPLPGRRTIVVTRSTGFSRDGVEAVHSLPDALALVPDQDVFVIGGGEIYAQSIGLADRLEITHIELELAGDTRFPAIAPADWERIRVEHRDGFSFVTYRRRPEPVTDLTELLGALEPELHPGEYLYCSVEDVPLGIDPVVMVAESEGTTLVLPREQADQFGIAGVFPCAWITLKVPSALEAVGLTAAISTALTRDGISCNVIAGYHHDHLFVPADRAHDTLNALAALAHTRA</sequence>
<evidence type="ECO:0000313" key="10">
    <source>
        <dbReference type="EMBL" id="SDP34886.1"/>
    </source>
</evidence>
<feature type="domain" description="DHFR" evidence="9">
    <location>
        <begin position="2"/>
        <end position="154"/>
    </location>
</feature>
<dbReference type="InterPro" id="IPR018717">
    <property type="entry name" value="DUF2241"/>
</dbReference>
<dbReference type="GO" id="GO:0006730">
    <property type="term" value="P:one-carbon metabolic process"/>
    <property type="evidence" value="ECO:0007669"/>
    <property type="project" value="UniProtKB-KW"/>
</dbReference>
<comment type="similarity">
    <text evidence="2">Belongs to the dihydrofolate reductase family.</text>
</comment>
<evidence type="ECO:0000259" key="9">
    <source>
        <dbReference type="PROSITE" id="PS51330"/>
    </source>
</evidence>
<evidence type="ECO:0000256" key="6">
    <source>
        <dbReference type="ARBA" id="ARBA00022857"/>
    </source>
</evidence>
<dbReference type="STRING" id="1090615.SAMN04515671_3825"/>
<dbReference type="GO" id="GO:0070401">
    <property type="term" value="F:NADP+ binding"/>
    <property type="evidence" value="ECO:0007669"/>
    <property type="project" value="UniProtKB-ARBA"/>
</dbReference>
<dbReference type="PROSITE" id="PS51330">
    <property type="entry name" value="DHFR_2"/>
    <property type="match status" value="1"/>
</dbReference>
<dbReference type="InterPro" id="IPR024072">
    <property type="entry name" value="DHFR-like_dom_sf"/>
</dbReference>
<evidence type="ECO:0000256" key="3">
    <source>
        <dbReference type="ARBA" id="ARBA00012856"/>
    </source>
</evidence>
<evidence type="ECO:0000256" key="8">
    <source>
        <dbReference type="ARBA" id="ARBA00025067"/>
    </source>
</evidence>
<keyword evidence="11" id="KW-1185">Reference proteome</keyword>
<dbReference type="SUPFAM" id="SSF55021">
    <property type="entry name" value="ACT-like"/>
    <property type="match status" value="2"/>
</dbReference>
<keyword evidence="6" id="KW-0521">NADP</keyword>
<dbReference type="Gene3D" id="3.40.430.10">
    <property type="entry name" value="Dihydrofolate Reductase, subunit A"/>
    <property type="match status" value="1"/>
</dbReference>
<organism evidence="10 11">
    <name type="scientific">Nakamurella panacisegetis</name>
    <dbReference type="NCBI Taxonomy" id="1090615"/>
    <lineage>
        <taxon>Bacteria</taxon>
        <taxon>Bacillati</taxon>
        <taxon>Actinomycetota</taxon>
        <taxon>Actinomycetes</taxon>
        <taxon>Nakamurellales</taxon>
        <taxon>Nakamurellaceae</taxon>
        <taxon>Nakamurella</taxon>
    </lineage>
</organism>
<accession>A0A1H0S0U5</accession>
<dbReference type="PANTHER" id="PTHR39199:SF1">
    <property type="entry name" value="BLR5128 PROTEIN"/>
    <property type="match status" value="1"/>
</dbReference>
<dbReference type="InterPro" id="IPR045865">
    <property type="entry name" value="ACT-like_dom_sf"/>
</dbReference>
<dbReference type="Pfam" id="PF00186">
    <property type="entry name" value="DHFR_1"/>
    <property type="match status" value="1"/>
</dbReference>
<dbReference type="PRINTS" id="PR00070">
    <property type="entry name" value="DHFR"/>
</dbReference>
<dbReference type="Gene3D" id="3.30.2130.10">
    <property type="entry name" value="VC0802-like"/>
    <property type="match status" value="1"/>
</dbReference>
<dbReference type="AlphaFoldDB" id="A0A1H0S0U5"/>
<dbReference type="CDD" id="cd00209">
    <property type="entry name" value="DHFR"/>
    <property type="match status" value="1"/>
</dbReference>
<comment type="function">
    <text evidence="8">Key enzyme in folate metabolism. Catalyzes an essential reaction for de novo glycine and purine synthesis, and for DNA precursor synthesis.</text>
</comment>
<protein>
    <recommendedName>
        <fullName evidence="4">Dihydrofolate reductase</fullName>
        <ecNumber evidence="3">1.5.1.3</ecNumber>
    </recommendedName>
</protein>
<dbReference type="OrthoDB" id="9804315at2"/>
<gene>
    <name evidence="10" type="ORF">SAMN04515671_3825</name>
</gene>
<evidence type="ECO:0000313" key="11">
    <source>
        <dbReference type="Proteomes" id="UP000198741"/>
    </source>
</evidence>
<dbReference type="EC" id="1.5.1.3" evidence="3"/>
<dbReference type="RefSeq" id="WP_090479013.1">
    <property type="nucleotide sequence ID" value="NZ_LT629710.1"/>
</dbReference>
<reference evidence="10 11" key="1">
    <citation type="submission" date="2016-10" db="EMBL/GenBank/DDBJ databases">
        <authorList>
            <person name="de Groot N.N."/>
        </authorList>
    </citation>
    <scope>NUCLEOTIDE SEQUENCE [LARGE SCALE GENOMIC DNA]</scope>
    <source>
        <strain evidence="11">P4-7,KCTC 19426,CECT 7604</strain>
    </source>
</reference>
<dbReference type="Pfam" id="PF10000">
    <property type="entry name" value="ACT_3"/>
    <property type="match status" value="1"/>
</dbReference>
<dbReference type="PANTHER" id="PTHR39199">
    <property type="entry name" value="BLR5128 PROTEIN"/>
    <property type="match status" value="1"/>
</dbReference>
<evidence type="ECO:0000256" key="4">
    <source>
        <dbReference type="ARBA" id="ARBA00018886"/>
    </source>
</evidence>